<feature type="transmembrane region" description="Helical" evidence="1">
    <location>
        <begin position="336"/>
        <end position="359"/>
    </location>
</feature>
<protein>
    <submittedName>
        <fullName evidence="2">Polyketide antibiotic transporter</fullName>
    </submittedName>
</protein>
<feature type="transmembrane region" description="Helical" evidence="1">
    <location>
        <begin position="233"/>
        <end position="251"/>
    </location>
</feature>
<reference evidence="2 3" key="1">
    <citation type="journal article" date="2019" name="ACS Chem. Biol.">
        <title>Identification and Mobilization of a Cryptic Antibiotic Biosynthesis Gene Locus from a Human-Pathogenic Nocardia Isolate.</title>
        <authorList>
            <person name="Herisse M."/>
            <person name="Ishida K."/>
            <person name="Porter J.L."/>
            <person name="Howden B."/>
            <person name="Hertweck C."/>
            <person name="Stinear T.P."/>
            <person name="Pidot S.J."/>
        </authorList>
    </citation>
    <scope>NUCLEOTIDE SEQUENCE [LARGE SCALE GENOMIC DNA]</scope>
    <source>
        <strain evidence="2 3">AUSMDU00012717</strain>
    </source>
</reference>
<dbReference type="KEGG" id="nah:F5544_31485"/>
<keyword evidence="1" id="KW-1133">Transmembrane helix</keyword>
<organism evidence="2 3">
    <name type="scientific">Nocardia arthritidis</name>
    <dbReference type="NCBI Taxonomy" id="228602"/>
    <lineage>
        <taxon>Bacteria</taxon>
        <taxon>Bacillati</taxon>
        <taxon>Actinomycetota</taxon>
        <taxon>Actinomycetes</taxon>
        <taxon>Mycobacteriales</taxon>
        <taxon>Nocardiaceae</taxon>
        <taxon>Nocardia</taxon>
    </lineage>
</organism>
<feature type="transmembrane region" description="Helical" evidence="1">
    <location>
        <begin position="391"/>
        <end position="413"/>
    </location>
</feature>
<feature type="transmembrane region" description="Helical" evidence="1">
    <location>
        <begin position="153"/>
        <end position="177"/>
    </location>
</feature>
<evidence type="ECO:0000313" key="3">
    <source>
        <dbReference type="Proteomes" id="UP000503540"/>
    </source>
</evidence>
<sequence>MNAGTPILLRVALRREGRIAPWWILLIAGGALVMIGYINRNMGTAELKLTYTTMINHNAFFRALGGGTVEPDLPMLAAWRSGGFLYLASGLAAATTVIRNTRAAEDSGQAELLRSGPIGRFAILTAALLVSDGVALLAGTATTLVLVARGMPAIGSLAYGAAIAAAGLVFGALGAVAAQLAQTAHTARAIALSALGLAYGLRYAGDATGRLWLKYVSPIGWSHLVDPYRADRWWALTLSLAAAVALAALAYRLAGRRDLGAGLVPESRGPARAPALRGPISLSWRLHRGSLARWAVGMTIFAAGAGAASTLANQLANAPSPAITRLLDAFGASSTSVLRAAPTPIVLIFGYVVALYPVLMVQHMRRAETAGTAELLQGTPMTRLRWAAGHLAVTAAGTAGLLTVSGFVFGAIFAAVVGEPRTELPDIAGESLAAVPAALLVGAICACAYGLAPRSCVPIGWITWIAVVVLGRIVGPLYGLWHGTVFEPFHYIPDIASGAAWRPLPLLVPLACTALLVTAGLIGLSRRDFG</sequence>
<feature type="transmembrane region" description="Helical" evidence="1">
    <location>
        <begin position="20"/>
        <end position="38"/>
    </location>
</feature>
<feature type="transmembrane region" description="Helical" evidence="1">
    <location>
        <begin position="294"/>
        <end position="316"/>
    </location>
</feature>
<name>A0A6G9YLQ5_9NOCA</name>
<dbReference type="RefSeq" id="WP_167476585.1">
    <property type="nucleotide sequence ID" value="NZ_CP046172.1"/>
</dbReference>
<feature type="transmembrane region" description="Helical" evidence="1">
    <location>
        <begin position="459"/>
        <end position="481"/>
    </location>
</feature>
<dbReference type="Proteomes" id="UP000503540">
    <property type="component" value="Chromosome"/>
</dbReference>
<feature type="transmembrane region" description="Helical" evidence="1">
    <location>
        <begin position="501"/>
        <end position="524"/>
    </location>
</feature>
<feature type="transmembrane region" description="Helical" evidence="1">
    <location>
        <begin position="433"/>
        <end position="452"/>
    </location>
</feature>
<dbReference type="AlphaFoldDB" id="A0A6G9YLQ5"/>
<gene>
    <name evidence="2" type="ORF">F5544_31485</name>
</gene>
<evidence type="ECO:0000313" key="2">
    <source>
        <dbReference type="EMBL" id="QIS14138.1"/>
    </source>
</evidence>
<feature type="transmembrane region" description="Helical" evidence="1">
    <location>
        <begin position="189"/>
        <end position="213"/>
    </location>
</feature>
<feature type="transmembrane region" description="Helical" evidence="1">
    <location>
        <begin position="121"/>
        <end position="147"/>
    </location>
</feature>
<keyword evidence="1" id="KW-0812">Transmembrane</keyword>
<accession>A0A6G9YLQ5</accession>
<keyword evidence="3" id="KW-1185">Reference proteome</keyword>
<keyword evidence="1" id="KW-0472">Membrane</keyword>
<proteinExistence type="predicted"/>
<dbReference type="EMBL" id="CP046172">
    <property type="protein sequence ID" value="QIS14138.1"/>
    <property type="molecule type" value="Genomic_DNA"/>
</dbReference>
<evidence type="ECO:0000256" key="1">
    <source>
        <dbReference type="SAM" id="Phobius"/>
    </source>
</evidence>